<name>A0A8S3BHI8_9BILA</name>
<gene>
    <name evidence="1" type="ORF">GIL414_LOCUS48526</name>
</gene>
<organism evidence="1 2">
    <name type="scientific">Rotaria magnacalcarata</name>
    <dbReference type="NCBI Taxonomy" id="392030"/>
    <lineage>
        <taxon>Eukaryota</taxon>
        <taxon>Metazoa</taxon>
        <taxon>Spiralia</taxon>
        <taxon>Gnathifera</taxon>
        <taxon>Rotifera</taxon>
        <taxon>Eurotatoria</taxon>
        <taxon>Bdelloidea</taxon>
        <taxon>Philodinida</taxon>
        <taxon>Philodinidae</taxon>
        <taxon>Rotaria</taxon>
    </lineage>
</organism>
<accession>A0A8S3BHI8</accession>
<evidence type="ECO:0000313" key="2">
    <source>
        <dbReference type="Proteomes" id="UP000681720"/>
    </source>
</evidence>
<sequence length="51" mass="5629">ALAVQDDDLGKRKLLEFESKTTRNNQAAITNADSSRQGKGVIIIVENCFSY</sequence>
<comment type="caution">
    <text evidence="1">The sequence shown here is derived from an EMBL/GenBank/DDBJ whole genome shotgun (WGS) entry which is preliminary data.</text>
</comment>
<reference evidence="1" key="1">
    <citation type="submission" date="2021-02" db="EMBL/GenBank/DDBJ databases">
        <authorList>
            <person name="Nowell W R."/>
        </authorList>
    </citation>
    <scope>NUCLEOTIDE SEQUENCE</scope>
</reference>
<evidence type="ECO:0000313" key="1">
    <source>
        <dbReference type="EMBL" id="CAF4832440.1"/>
    </source>
</evidence>
<proteinExistence type="predicted"/>
<dbReference type="EMBL" id="CAJOBJ010157562">
    <property type="protein sequence ID" value="CAF4832440.1"/>
    <property type="molecule type" value="Genomic_DNA"/>
</dbReference>
<dbReference type="AlphaFoldDB" id="A0A8S3BHI8"/>
<protein>
    <submittedName>
        <fullName evidence="1">Uncharacterized protein</fullName>
    </submittedName>
</protein>
<dbReference type="Proteomes" id="UP000681720">
    <property type="component" value="Unassembled WGS sequence"/>
</dbReference>
<feature type="non-terminal residue" evidence="1">
    <location>
        <position position="1"/>
    </location>
</feature>